<evidence type="ECO:0000259" key="3">
    <source>
        <dbReference type="Pfam" id="PF12804"/>
    </source>
</evidence>
<proteinExistence type="predicted"/>
<dbReference type="CDD" id="cd02523">
    <property type="entry name" value="PC_cytidylyltransferase"/>
    <property type="match status" value="1"/>
</dbReference>
<dbReference type="Proteomes" id="UP000319829">
    <property type="component" value="Unassembled WGS sequence"/>
</dbReference>
<sequence length="244" mass="27080">MSLRVVLLAAGRGERLRPLTDARPKALLDVGGVPLLVRAVRELAARGLTRFTIVDGYLGEMLRAALLEHFPEAWFRFVRNEEWARTNNAVSLQLARTEDPEPILLLDGDIAFAPRVIDRILEDPHPNRLGVRTRGTLGAEEMKVRLGPDGRVVDIGKSIDPSLAVGESIGIEVFSAAFCARLFDVLDRRIGEGPGWSEFYEASFVEVIRAGEFVHPVDLDALPCVEIDTEEDLERARSLFVADR</sequence>
<dbReference type="InterPro" id="IPR029044">
    <property type="entry name" value="Nucleotide-diphossugar_trans"/>
</dbReference>
<evidence type="ECO:0000256" key="2">
    <source>
        <dbReference type="ARBA" id="ARBA00022695"/>
    </source>
</evidence>
<reference evidence="4 5" key="1">
    <citation type="journal article" date="2019" name="Nat. Microbiol.">
        <title>Mediterranean grassland soil C-N compound turnover is dependent on rainfall and depth, and is mediated by genomically divergent microorganisms.</title>
        <authorList>
            <person name="Diamond S."/>
            <person name="Andeer P.F."/>
            <person name="Li Z."/>
            <person name="Crits-Christoph A."/>
            <person name="Burstein D."/>
            <person name="Anantharaman K."/>
            <person name="Lane K.R."/>
            <person name="Thomas B.C."/>
            <person name="Pan C."/>
            <person name="Northen T.R."/>
            <person name="Banfield J.F."/>
        </authorList>
    </citation>
    <scope>NUCLEOTIDE SEQUENCE [LARGE SCALE GENOMIC DNA]</scope>
    <source>
        <strain evidence="4">WS_4</strain>
    </source>
</reference>
<organism evidence="4 5">
    <name type="scientific">Eiseniibacteriota bacterium</name>
    <dbReference type="NCBI Taxonomy" id="2212470"/>
    <lineage>
        <taxon>Bacteria</taxon>
        <taxon>Candidatus Eiseniibacteriota</taxon>
    </lineage>
</organism>
<accession>A0A538SUQ0</accession>
<dbReference type="PANTHER" id="PTHR43584">
    <property type="entry name" value="NUCLEOTIDYL TRANSFERASE"/>
    <property type="match status" value="1"/>
</dbReference>
<dbReference type="SUPFAM" id="SSF53448">
    <property type="entry name" value="Nucleotide-diphospho-sugar transferases"/>
    <property type="match status" value="1"/>
</dbReference>
<evidence type="ECO:0000256" key="1">
    <source>
        <dbReference type="ARBA" id="ARBA00022679"/>
    </source>
</evidence>
<dbReference type="PANTHER" id="PTHR43584:SF8">
    <property type="entry name" value="N-ACETYLMURAMATE ALPHA-1-PHOSPHATE URIDYLYLTRANSFERASE"/>
    <property type="match status" value="1"/>
</dbReference>
<feature type="domain" description="MobA-like NTP transferase" evidence="3">
    <location>
        <begin position="5"/>
        <end position="123"/>
    </location>
</feature>
<keyword evidence="2 4" id="KW-0548">Nucleotidyltransferase</keyword>
<dbReference type="Gene3D" id="3.90.550.10">
    <property type="entry name" value="Spore Coat Polysaccharide Biosynthesis Protein SpsA, Chain A"/>
    <property type="match status" value="1"/>
</dbReference>
<dbReference type="GO" id="GO:0016779">
    <property type="term" value="F:nucleotidyltransferase activity"/>
    <property type="evidence" value="ECO:0007669"/>
    <property type="project" value="UniProtKB-KW"/>
</dbReference>
<name>A0A538SUQ0_UNCEI</name>
<evidence type="ECO:0000313" key="4">
    <source>
        <dbReference type="EMBL" id="TMQ55106.1"/>
    </source>
</evidence>
<dbReference type="EMBL" id="VBOU01000042">
    <property type="protein sequence ID" value="TMQ55106.1"/>
    <property type="molecule type" value="Genomic_DNA"/>
</dbReference>
<dbReference type="Pfam" id="PF12804">
    <property type="entry name" value="NTP_transf_3"/>
    <property type="match status" value="1"/>
</dbReference>
<dbReference type="InterPro" id="IPR025877">
    <property type="entry name" value="MobA-like_NTP_Trfase"/>
</dbReference>
<evidence type="ECO:0000313" key="5">
    <source>
        <dbReference type="Proteomes" id="UP000319829"/>
    </source>
</evidence>
<gene>
    <name evidence="4" type="ORF">E6K74_04020</name>
</gene>
<dbReference type="AlphaFoldDB" id="A0A538SUQ0"/>
<dbReference type="InterPro" id="IPR050065">
    <property type="entry name" value="GlmU-like"/>
</dbReference>
<protein>
    <submittedName>
        <fullName evidence="4">Phosphocholine cytidylyltransferase family protein</fullName>
    </submittedName>
</protein>
<keyword evidence="1 4" id="KW-0808">Transferase</keyword>
<comment type="caution">
    <text evidence="4">The sequence shown here is derived from an EMBL/GenBank/DDBJ whole genome shotgun (WGS) entry which is preliminary data.</text>
</comment>